<evidence type="ECO:0000313" key="9">
    <source>
        <dbReference type="Proteomes" id="UP000467700"/>
    </source>
</evidence>
<dbReference type="PANTHER" id="PTHR22604">
    <property type="entry name" value="OXIDOREDUCTASES"/>
    <property type="match status" value="1"/>
</dbReference>
<dbReference type="Proteomes" id="UP000467700">
    <property type="component" value="Unassembled WGS sequence"/>
</dbReference>
<proteinExistence type="inferred from homology"/>
<dbReference type="Pfam" id="PF22725">
    <property type="entry name" value="GFO_IDH_MocA_C3"/>
    <property type="match status" value="1"/>
</dbReference>
<dbReference type="Gene3D" id="3.40.50.720">
    <property type="entry name" value="NAD(P)-binding Rossmann-like Domain"/>
    <property type="match status" value="1"/>
</dbReference>
<dbReference type="Pfam" id="PF01408">
    <property type="entry name" value="GFO_IDH_MocA"/>
    <property type="match status" value="1"/>
</dbReference>
<sequence length="406" mass="45417">MAGFIKRMYMTMNPPKAPPTPGVKPLRFGILSTADICVQALIQPAHSLPDIEVVAIGGRSKEKVETFAKKHGIRKIHSGPEGYQNLVDDPDIDAVYIPLPNTLHYEWTIKALLGGKHVLVEKPIANTPEEAFRMHELAEEKGLVLLEAMHIRFHPAIQRVKSLVTSGEHGPIKKISTKLLLPKGLNKYSESDFDLGKGSIMDIGCYNLEILRFLTSSDPLSVDSASCEATWPGVENLDTLATSTLSFPNGITADMTCNIDTPFTLGFIPNFDFSVHIECERGTINMSNFMAPSLFHSITVKETGGHNRTEKAFRFTDGDELTRGEEWWTTFHYQLTAFRDRVLTNEPRTWYSKEDSVVEAAWLQKIYSKMGMDVRPHSEYFLKTRADSAEYETRIEAFGITTAGMG</sequence>
<accession>A0A8S0W5A4</accession>
<comment type="caution">
    <text evidence="8">The sequence shown here is derived from an EMBL/GenBank/DDBJ whole genome shotgun (WGS) entry which is preliminary data.</text>
</comment>
<protein>
    <recommendedName>
        <fullName evidence="3">D-xylose 1-dehydrogenase (NADP(+), D-xylono-1,5-lactone-forming)</fullName>
        <ecNumber evidence="3">1.1.1.179</ecNumber>
    </recommendedName>
    <alternativeName>
        <fullName evidence="4">D-xylose-NADP dehydrogenase</fullName>
    </alternativeName>
</protein>
<dbReference type="AlphaFoldDB" id="A0A8S0W5A4"/>
<dbReference type="GO" id="GO:0047837">
    <property type="term" value="F:D-xylose 1-dehydrogenase (NADP+) activity"/>
    <property type="evidence" value="ECO:0007669"/>
    <property type="project" value="UniProtKB-EC"/>
</dbReference>
<comment type="similarity">
    <text evidence="1">Belongs to the Gfo/Idh/MocA family.</text>
</comment>
<dbReference type="Gene3D" id="3.30.360.10">
    <property type="entry name" value="Dihydrodipicolinate Reductase, domain 2"/>
    <property type="match status" value="1"/>
</dbReference>
<dbReference type="InterPro" id="IPR036291">
    <property type="entry name" value="NAD(P)-bd_dom_sf"/>
</dbReference>
<feature type="domain" description="GFO/IDH/MocA-like oxidoreductase" evidence="7">
    <location>
        <begin position="157"/>
        <end position="284"/>
    </location>
</feature>
<evidence type="ECO:0000256" key="3">
    <source>
        <dbReference type="ARBA" id="ARBA00038984"/>
    </source>
</evidence>
<evidence type="ECO:0000256" key="5">
    <source>
        <dbReference type="ARBA" id="ARBA00049233"/>
    </source>
</evidence>
<evidence type="ECO:0000259" key="7">
    <source>
        <dbReference type="Pfam" id="PF22725"/>
    </source>
</evidence>
<evidence type="ECO:0000256" key="4">
    <source>
        <dbReference type="ARBA" id="ARBA00042988"/>
    </source>
</evidence>
<dbReference type="EMBL" id="CACVBS010000038">
    <property type="protein sequence ID" value="CAA7263124.1"/>
    <property type="molecule type" value="Genomic_DNA"/>
</dbReference>
<evidence type="ECO:0000313" key="8">
    <source>
        <dbReference type="EMBL" id="CAA7263124.1"/>
    </source>
</evidence>
<dbReference type="GO" id="GO:0000166">
    <property type="term" value="F:nucleotide binding"/>
    <property type="evidence" value="ECO:0007669"/>
    <property type="project" value="InterPro"/>
</dbReference>
<organism evidence="8 9">
    <name type="scientific">Cyclocybe aegerita</name>
    <name type="common">Black poplar mushroom</name>
    <name type="synonym">Agrocybe aegerita</name>
    <dbReference type="NCBI Taxonomy" id="1973307"/>
    <lineage>
        <taxon>Eukaryota</taxon>
        <taxon>Fungi</taxon>
        <taxon>Dikarya</taxon>
        <taxon>Basidiomycota</taxon>
        <taxon>Agaricomycotina</taxon>
        <taxon>Agaricomycetes</taxon>
        <taxon>Agaricomycetidae</taxon>
        <taxon>Agaricales</taxon>
        <taxon>Agaricineae</taxon>
        <taxon>Bolbitiaceae</taxon>
        <taxon>Cyclocybe</taxon>
    </lineage>
</organism>
<keyword evidence="9" id="KW-1185">Reference proteome</keyword>
<evidence type="ECO:0000259" key="6">
    <source>
        <dbReference type="Pfam" id="PF01408"/>
    </source>
</evidence>
<keyword evidence="2" id="KW-0560">Oxidoreductase</keyword>
<dbReference type="SUPFAM" id="SSF55347">
    <property type="entry name" value="Glyceraldehyde-3-phosphate dehydrogenase-like, C-terminal domain"/>
    <property type="match status" value="1"/>
</dbReference>
<dbReference type="InterPro" id="IPR000683">
    <property type="entry name" value="Gfo/Idh/MocA-like_OxRdtase_N"/>
</dbReference>
<dbReference type="InterPro" id="IPR055170">
    <property type="entry name" value="GFO_IDH_MocA-like_dom"/>
</dbReference>
<gene>
    <name evidence="8" type="ORF">AAE3_LOCUS5264</name>
</gene>
<evidence type="ECO:0000256" key="1">
    <source>
        <dbReference type="ARBA" id="ARBA00010928"/>
    </source>
</evidence>
<dbReference type="EC" id="1.1.1.179" evidence="3"/>
<dbReference type="PANTHER" id="PTHR22604:SF105">
    <property type="entry name" value="TRANS-1,2-DIHYDROBENZENE-1,2-DIOL DEHYDROGENASE"/>
    <property type="match status" value="1"/>
</dbReference>
<feature type="domain" description="Gfo/Idh/MocA-like oxidoreductase N-terminal" evidence="6">
    <location>
        <begin position="41"/>
        <end position="146"/>
    </location>
</feature>
<reference evidence="8 9" key="1">
    <citation type="submission" date="2020-01" db="EMBL/GenBank/DDBJ databases">
        <authorList>
            <person name="Gupta K D."/>
        </authorList>
    </citation>
    <scope>NUCLEOTIDE SEQUENCE [LARGE SCALE GENOMIC DNA]</scope>
</reference>
<evidence type="ECO:0000256" key="2">
    <source>
        <dbReference type="ARBA" id="ARBA00023002"/>
    </source>
</evidence>
<dbReference type="InterPro" id="IPR050984">
    <property type="entry name" value="Gfo/Idh/MocA_domain"/>
</dbReference>
<dbReference type="SUPFAM" id="SSF51735">
    <property type="entry name" value="NAD(P)-binding Rossmann-fold domains"/>
    <property type="match status" value="1"/>
</dbReference>
<name>A0A8S0W5A4_CYCAE</name>
<dbReference type="OrthoDB" id="64915at2759"/>
<comment type="catalytic activity">
    <reaction evidence="5">
        <text>D-xylose + NADP(+) = D-xylono-1,5-lactone + NADPH + H(+)</text>
        <dbReference type="Rhea" id="RHEA:22000"/>
        <dbReference type="ChEBI" id="CHEBI:15378"/>
        <dbReference type="ChEBI" id="CHEBI:15867"/>
        <dbReference type="ChEBI" id="CHEBI:53455"/>
        <dbReference type="ChEBI" id="CHEBI:57783"/>
        <dbReference type="ChEBI" id="CHEBI:58349"/>
        <dbReference type="EC" id="1.1.1.179"/>
    </reaction>
</comment>